<dbReference type="CDD" id="cd06848">
    <property type="entry name" value="GCS_H"/>
    <property type="match status" value="1"/>
</dbReference>
<evidence type="ECO:0000313" key="7">
    <source>
        <dbReference type="Proteomes" id="UP000694846"/>
    </source>
</evidence>
<comment type="subunit">
    <text evidence="5">The glycine cleavage system is composed of four proteins: P, T, L and H.</text>
</comment>
<keyword evidence="5" id="KW-0496">Mitochondrion</keyword>
<comment type="function">
    <text evidence="5">The H protein shuttles the methylamine group of glycine from the P protein to the T protein.</text>
</comment>
<feature type="domain" description="Lipoyl-binding" evidence="6">
    <location>
        <begin position="56"/>
        <end position="138"/>
    </location>
</feature>
<dbReference type="PROSITE" id="PS50968">
    <property type="entry name" value="BIOTINYL_LIPOYL"/>
    <property type="match status" value="1"/>
</dbReference>
<comment type="subcellular location">
    <subcellularLocation>
        <location evidence="5">Mitochondrion</location>
    </subcellularLocation>
</comment>
<proteinExistence type="inferred from homology"/>
<gene>
    <name evidence="8" type="primary">LOC112682045</name>
</gene>
<dbReference type="GO" id="GO:0005960">
    <property type="term" value="C:glycine cleavage complex"/>
    <property type="evidence" value="ECO:0007669"/>
    <property type="project" value="UniProtKB-UniRule"/>
</dbReference>
<dbReference type="Pfam" id="PF01597">
    <property type="entry name" value="GCV_H"/>
    <property type="match status" value="1"/>
</dbReference>
<keyword evidence="3 5" id="KW-0809">Transit peptide</keyword>
<protein>
    <recommendedName>
        <fullName evidence="5">Glycine cleavage system H protein</fullName>
    </recommendedName>
</protein>
<evidence type="ECO:0000313" key="8">
    <source>
        <dbReference type="RefSeq" id="XP_025408288.1"/>
    </source>
</evidence>
<name>A0A8B8FBW0_9HEMI</name>
<dbReference type="SUPFAM" id="SSF51230">
    <property type="entry name" value="Single hybrid motif"/>
    <property type="match status" value="1"/>
</dbReference>
<evidence type="ECO:0000256" key="3">
    <source>
        <dbReference type="ARBA" id="ARBA00022946"/>
    </source>
</evidence>
<dbReference type="InterPro" id="IPR011053">
    <property type="entry name" value="Single_hybrid_motif"/>
</dbReference>
<dbReference type="GO" id="GO:0009249">
    <property type="term" value="P:protein lipoylation"/>
    <property type="evidence" value="ECO:0007669"/>
    <property type="project" value="TreeGrafter"/>
</dbReference>
<dbReference type="GO" id="GO:0005739">
    <property type="term" value="C:mitochondrion"/>
    <property type="evidence" value="ECO:0007669"/>
    <property type="project" value="UniProtKB-SubCell"/>
</dbReference>
<dbReference type="CTD" id="5493"/>
<dbReference type="Gene3D" id="2.40.50.100">
    <property type="match status" value="1"/>
</dbReference>
<dbReference type="GO" id="GO:0019464">
    <property type="term" value="P:glycine decarboxylation via glycine cleavage system"/>
    <property type="evidence" value="ECO:0007669"/>
    <property type="project" value="UniProtKB-UniRule"/>
</dbReference>
<dbReference type="InterPro" id="IPR017453">
    <property type="entry name" value="GCV_H_sub"/>
</dbReference>
<dbReference type="GeneID" id="112682045"/>
<dbReference type="PANTHER" id="PTHR11715:SF3">
    <property type="entry name" value="GLYCINE CLEAVAGE SYSTEM H PROTEIN-RELATED"/>
    <property type="match status" value="1"/>
</dbReference>
<feature type="modified residue" description="N6-lipoyllysine" evidence="4">
    <location>
        <position position="97"/>
    </location>
</feature>
<comment type="cofactor">
    <cofactor evidence="5">
        <name>(R)-lipoate</name>
        <dbReference type="ChEBI" id="CHEBI:83088"/>
    </cofactor>
    <text evidence="5">Binds 1 lipoyl cofactor covalently.</text>
</comment>
<dbReference type="AlphaFoldDB" id="A0A8B8FBW0"/>
<dbReference type="OrthoDB" id="10264154at2759"/>
<reference evidence="8" key="1">
    <citation type="submission" date="2025-08" db="UniProtKB">
        <authorList>
            <consortium name="RefSeq"/>
        </authorList>
    </citation>
    <scope>IDENTIFICATION</scope>
    <source>
        <tissue evidence="8">Whole body</tissue>
    </source>
</reference>
<organism evidence="7 8">
    <name type="scientific">Sipha flava</name>
    <name type="common">yellow sugarcane aphid</name>
    <dbReference type="NCBI Taxonomy" id="143950"/>
    <lineage>
        <taxon>Eukaryota</taxon>
        <taxon>Metazoa</taxon>
        <taxon>Ecdysozoa</taxon>
        <taxon>Arthropoda</taxon>
        <taxon>Hexapoda</taxon>
        <taxon>Insecta</taxon>
        <taxon>Pterygota</taxon>
        <taxon>Neoptera</taxon>
        <taxon>Paraneoptera</taxon>
        <taxon>Hemiptera</taxon>
        <taxon>Sternorrhyncha</taxon>
        <taxon>Aphidomorpha</taxon>
        <taxon>Aphidoidea</taxon>
        <taxon>Aphididae</taxon>
        <taxon>Sipha</taxon>
    </lineage>
</organism>
<evidence type="ECO:0000259" key="6">
    <source>
        <dbReference type="PROSITE" id="PS50968"/>
    </source>
</evidence>
<evidence type="ECO:0000256" key="1">
    <source>
        <dbReference type="ARBA" id="ARBA00009249"/>
    </source>
</evidence>
<dbReference type="RefSeq" id="XP_025408288.1">
    <property type="nucleotide sequence ID" value="XM_025552503.1"/>
</dbReference>
<dbReference type="Proteomes" id="UP000694846">
    <property type="component" value="Unplaced"/>
</dbReference>
<keyword evidence="2 4" id="KW-0450">Lipoyl</keyword>
<accession>A0A8B8FBW0</accession>
<dbReference type="HAMAP" id="MF_00272">
    <property type="entry name" value="GcvH"/>
    <property type="match status" value="1"/>
</dbReference>
<evidence type="ECO:0000256" key="2">
    <source>
        <dbReference type="ARBA" id="ARBA00022823"/>
    </source>
</evidence>
<dbReference type="InterPro" id="IPR000089">
    <property type="entry name" value="Biotin_lipoyl"/>
</dbReference>
<comment type="similarity">
    <text evidence="1 5">Belongs to the GcvH family.</text>
</comment>
<keyword evidence="7" id="KW-1185">Reference proteome</keyword>
<dbReference type="NCBIfam" id="TIGR00527">
    <property type="entry name" value="gcvH"/>
    <property type="match status" value="1"/>
</dbReference>
<evidence type="ECO:0000256" key="5">
    <source>
        <dbReference type="RuleBase" id="RU364055"/>
    </source>
</evidence>
<dbReference type="InterPro" id="IPR002930">
    <property type="entry name" value="GCV_H"/>
</dbReference>
<dbReference type="InterPro" id="IPR003016">
    <property type="entry name" value="2-oxoA_DH_lipoyl-BS"/>
</dbReference>
<dbReference type="PANTHER" id="PTHR11715">
    <property type="entry name" value="GLYCINE CLEAVAGE SYSTEM H PROTEIN"/>
    <property type="match status" value="1"/>
</dbReference>
<dbReference type="PROSITE" id="PS00189">
    <property type="entry name" value="LIPOYL"/>
    <property type="match status" value="1"/>
</dbReference>
<evidence type="ECO:0000256" key="4">
    <source>
        <dbReference type="PIRSR" id="PIRSR617453-50"/>
    </source>
</evidence>
<dbReference type="InterPro" id="IPR033753">
    <property type="entry name" value="GCV_H/Fam206"/>
</dbReference>
<sequence>MFSSKVIGITKITRCTWTNMNNVQMLLTNSMRFSTSSIKDRYYTDKHEWIDVNNKIGTVGISHYAQDALGDVVYAELPAVGTEVKIKDECGALESVKAASELYSPVSGKVVEINSLVETKPALINQSCYKDGWLFKLELSSEEEISNLMNEEQYGEFIKQDHS</sequence>
<dbReference type="NCBIfam" id="NF002270">
    <property type="entry name" value="PRK01202.1"/>
    <property type="match status" value="1"/>
</dbReference>